<proteinExistence type="predicted"/>
<dbReference type="NCBIfam" id="NF041747">
    <property type="entry name" value="Drt3a"/>
    <property type="match status" value="1"/>
</dbReference>
<dbReference type="EMBL" id="WNXQ01000010">
    <property type="protein sequence ID" value="MWB79380.1"/>
    <property type="molecule type" value="Genomic_DNA"/>
</dbReference>
<evidence type="ECO:0000313" key="2">
    <source>
        <dbReference type="EMBL" id="MWB79380.1"/>
    </source>
</evidence>
<dbReference type="Pfam" id="PF00078">
    <property type="entry name" value="RVT_1"/>
    <property type="match status" value="1"/>
</dbReference>
<dbReference type="InterPro" id="IPR000477">
    <property type="entry name" value="RT_dom"/>
</dbReference>
<organism evidence="2 3">
    <name type="scientific">Pseudooceanicola pacificus</name>
    <dbReference type="NCBI Taxonomy" id="2676438"/>
    <lineage>
        <taxon>Bacteria</taxon>
        <taxon>Pseudomonadati</taxon>
        <taxon>Pseudomonadota</taxon>
        <taxon>Alphaproteobacteria</taxon>
        <taxon>Rhodobacterales</taxon>
        <taxon>Paracoccaceae</taxon>
        <taxon>Pseudooceanicola</taxon>
    </lineage>
</organism>
<reference evidence="2 3" key="1">
    <citation type="submission" date="2019-11" db="EMBL/GenBank/DDBJ databases">
        <title>Pseudooceanicola pacifica sp. nov., isolated from deep-sea sediment of the Pacific Ocean.</title>
        <authorList>
            <person name="Lyu L."/>
        </authorList>
    </citation>
    <scope>NUCLEOTIDE SEQUENCE [LARGE SCALE GENOMIC DNA]</scope>
    <source>
        <strain evidence="2 3">216_PA32_1</strain>
    </source>
</reference>
<name>A0A844WFR5_9RHOB</name>
<accession>A0A844WFR5</accession>
<dbReference type="AlphaFoldDB" id="A0A844WFR5"/>
<sequence>MQFTLKRSLKCGLTERDGKLGFRIRNCMQISPFKRSALEACIRVGDSSRYGVDLEADKDAIFDELYQELEDRSLDFPHKEIPISRGRKLHYLQDYKSVLALRATARNLNKNYGIRPANRNAIVRGVLEALFDATPSYVVRCDIASFFECLNAEPILDELHRSTKLHPHIRVVLERLQDSGLLKAGTAGVPRGLGLSSTFAEMCLRSFDHEVRLHPKVYRYFRFADDILIFSLGEPQEILQGVEQLLRPDFQLRRDKSYPIPLLSLPDTIENPCTEEPGSFSYLGYKFTCQHGIKTRKSRRVLVGISDNKINDRKTRVILSLKALEKNKDGPLFLNRIRILTSNYEVRKSRHTHGQRKAKVRTGIYYNYRLSGEYDHGKNGPHKKLVDPAELKELDAFLSSLLWASTSEYSSIVDKFLNADQKEELRRLSFYKGFTKKITLRLQRSTVAAARKAWRYA</sequence>
<dbReference type="RefSeq" id="WP_160383593.1">
    <property type="nucleotide sequence ID" value="NZ_WNXQ01000010.1"/>
</dbReference>
<protein>
    <recommendedName>
        <fullName evidence="1">Reverse transcriptase domain-containing protein</fullName>
    </recommendedName>
</protein>
<dbReference type="Proteomes" id="UP000443843">
    <property type="component" value="Unassembled WGS sequence"/>
</dbReference>
<gene>
    <name evidence="2" type="ORF">GLS40_15175</name>
</gene>
<evidence type="ECO:0000313" key="3">
    <source>
        <dbReference type="Proteomes" id="UP000443843"/>
    </source>
</evidence>
<comment type="caution">
    <text evidence="2">The sequence shown here is derived from an EMBL/GenBank/DDBJ whole genome shotgun (WGS) entry which is preliminary data.</text>
</comment>
<evidence type="ECO:0000259" key="1">
    <source>
        <dbReference type="PROSITE" id="PS50878"/>
    </source>
</evidence>
<dbReference type="CDD" id="cd01646">
    <property type="entry name" value="RT_Bac_retron_I"/>
    <property type="match status" value="1"/>
</dbReference>
<keyword evidence="3" id="KW-1185">Reference proteome</keyword>
<feature type="domain" description="Reverse transcriptase" evidence="1">
    <location>
        <begin position="1"/>
        <end position="287"/>
    </location>
</feature>
<dbReference type="PROSITE" id="PS50878">
    <property type="entry name" value="RT_POL"/>
    <property type="match status" value="1"/>
</dbReference>